<dbReference type="EMBL" id="CP016897">
    <property type="protein sequence ID" value="APV37667.1"/>
    <property type="molecule type" value="Genomic_DNA"/>
</dbReference>
<geneLocation type="plasmid" evidence="2">
    <name>pgfj1</name>
</geneLocation>
<keyword evidence="1" id="KW-0614">Plasmid</keyword>
<dbReference type="RefSeq" id="WP_076033675.1">
    <property type="nucleotide sequence ID" value="NZ_CP016897.1"/>
</dbReference>
<evidence type="ECO:0000313" key="2">
    <source>
        <dbReference type="Proteomes" id="UP000185674"/>
    </source>
</evidence>
<accession>A0A1P8EN91</accession>
<reference evidence="1 2" key="1">
    <citation type="submission" date="2016-08" db="EMBL/GenBank/DDBJ databases">
        <title>Complete genome sequence of Acinetobacter baylyi strain GFJ2.</title>
        <authorList>
            <person name="Tabata M."/>
            <person name="Kuboki S."/>
            <person name="Gibu N."/>
            <person name="Kinouchi Y."/>
            <person name="Vangnai A."/>
            <person name="Kasai D."/>
            <person name="Fukuda M."/>
        </authorList>
    </citation>
    <scope>NUCLEOTIDE SEQUENCE [LARGE SCALE GENOMIC DNA]</scope>
    <source>
        <strain evidence="1 2">GFJ2</strain>
        <plasmid evidence="2">Plasmid pgfj1</plasmid>
    </source>
</reference>
<gene>
    <name evidence="1" type="ORF">BEN76_16600</name>
</gene>
<sequence>MESKEQEDLEQYKDLEQTTDVLCDVCKESTQLNHGVLSAHWGMGSKHQGEQYELHLCEACFFATVATLKRGHRVKQMFNEDFNESALEKFGRK</sequence>
<name>A0A1P8EN91_9GAMM</name>
<dbReference type="Proteomes" id="UP000185674">
    <property type="component" value="Plasmid pGFJ1"/>
</dbReference>
<organism evidence="1 2">
    <name type="scientific">Acinetobacter soli</name>
    <dbReference type="NCBI Taxonomy" id="487316"/>
    <lineage>
        <taxon>Bacteria</taxon>
        <taxon>Pseudomonadati</taxon>
        <taxon>Pseudomonadota</taxon>
        <taxon>Gammaproteobacteria</taxon>
        <taxon>Moraxellales</taxon>
        <taxon>Moraxellaceae</taxon>
        <taxon>Acinetobacter</taxon>
    </lineage>
</organism>
<dbReference type="KEGG" id="asol:BEN76_16600"/>
<dbReference type="AlphaFoldDB" id="A0A1P8EN91"/>
<proteinExistence type="predicted"/>
<evidence type="ECO:0000313" key="1">
    <source>
        <dbReference type="EMBL" id="APV37667.1"/>
    </source>
</evidence>
<protein>
    <submittedName>
        <fullName evidence="1">Uncharacterized protein</fullName>
    </submittedName>
</protein>